<feature type="domain" description="RNA-binding S4" evidence="10">
    <location>
        <begin position="107"/>
        <end position="173"/>
    </location>
</feature>
<dbReference type="AlphaFoldDB" id="A0A4D9CYT9"/>
<evidence type="ECO:0000256" key="8">
    <source>
        <dbReference type="ARBA" id="ARBA00072223"/>
    </source>
</evidence>
<comment type="caution">
    <text evidence="12">The sequence shown here is derived from an EMBL/GenBank/DDBJ whole genome shotgun (WGS) entry which is preliminary data.</text>
</comment>
<dbReference type="GO" id="GO:0032040">
    <property type="term" value="C:small-subunit processome"/>
    <property type="evidence" value="ECO:0007669"/>
    <property type="project" value="TreeGrafter"/>
</dbReference>
<sequence>MRQLRHHEQKLLKKVDFLQWKSDQNIREIKILRRYHIQDREDYVKYNKICGHITKLTAKLKDLKPEDEFRIKMTDDLLSKLYNMGLIPTKKSLSQCETLAASAFCRRRLPVVMVRMKMAETLKEAVTFIEQGHVRVGPTVVTDPTFLVTRSLEDFLTWVDSSKIKRAVVAYNDKLDDFDLLGN</sequence>
<organism evidence="12 13">
    <name type="scientific">Nannochloropsis salina CCMP1776</name>
    <dbReference type="NCBI Taxonomy" id="1027361"/>
    <lineage>
        <taxon>Eukaryota</taxon>
        <taxon>Sar</taxon>
        <taxon>Stramenopiles</taxon>
        <taxon>Ochrophyta</taxon>
        <taxon>Eustigmatophyceae</taxon>
        <taxon>Eustigmatales</taxon>
        <taxon>Monodopsidaceae</taxon>
        <taxon>Microchloropsis</taxon>
        <taxon>Microchloropsis salina</taxon>
    </lineage>
</organism>
<evidence type="ECO:0000256" key="2">
    <source>
        <dbReference type="ARBA" id="ARBA00007465"/>
    </source>
</evidence>
<dbReference type="Pfam" id="PF01479">
    <property type="entry name" value="S4"/>
    <property type="match status" value="1"/>
</dbReference>
<dbReference type="CDD" id="cd00165">
    <property type="entry name" value="S4"/>
    <property type="match status" value="1"/>
</dbReference>
<evidence type="ECO:0000256" key="1">
    <source>
        <dbReference type="ARBA" id="ARBA00004604"/>
    </source>
</evidence>
<evidence type="ECO:0000256" key="6">
    <source>
        <dbReference type="ARBA" id="ARBA00023274"/>
    </source>
</evidence>
<comment type="subcellular location">
    <subcellularLocation>
        <location evidence="1">Nucleus</location>
        <location evidence="1">Nucleolus</location>
    </subcellularLocation>
</comment>
<dbReference type="PROSITE" id="PS50889">
    <property type="entry name" value="S4"/>
    <property type="match status" value="1"/>
</dbReference>
<dbReference type="Pfam" id="PF00163">
    <property type="entry name" value="Ribosomal_S4"/>
    <property type="match status" value="1"/>
</dbReference>
<dbReference type="SUPFAM" id="SSF55174">
    <property type="entry name" value="Alpha-L RNA-binding motif"/>
    <property type="match status" value="1"/>
</dbReference>
<gene>
    <name evidence="12" type="ORF">NSK_004017</name>
</gene>
<evidence type="ECO:0000256" key="9">
    <source>
        <dbReference type="PROSITE-ProRule" id="PRU00182"/>
    </source>
</evidence>
<accession>A0A4D9CYT9</accession>
<dbReference type="SMART" id="SM01390">
    <property type="entry name" value="Ribosomal_S4"/>
    <property type="match status" value="1"/>
</dbReference>
<keyword evidence="4 9" id="KW-0694">RNA-binding</keyword>
<comment type="similarity">
    <text evidence="2">Belongs to the universal ribosomal protein uS4 family.</text>
</comment>
<evidence type="ECO:0000313" key="12">
    <source>
        <dbReference type="EMBL" id="TFJ84552.1"/>
    </source>
</evidence>
<dbReference type="PANTHER" id="PTHR11831">
    <property type="entry name" value="30S 40S RIBOSOMAL PROTEIN"/>
    <property type="match status" value="1"/>
</dbReference>
<dbReference type="InterPro" id="IPR036986">
    <property type="entry name" value="S4_RNA-bd_sf"/>
</dbReference>
<dbReference type="InterPro" id="IPR002942">
    <property type="entry name" value="S4_RNA-bd"/>
</dbReference>
<dbReference type="GO" id="GO:0030515">
    <property type="term" value="F:snoRNA binding"/>
    <property type="evidence" value="ECO:0007669"/>
    <property type="project" value="TreeGrafter"/>
</dbReference>
<keyword evidence="3" id="KW-0690">Ribosome biogenesis</keyword>
<dbReference type="InterPro" id="IPR001912">
    <property type="entry name" value="Ribosomal_uS4_N"/>
</dbReference>
<proteinExistence type="inferred from homology"/>
<dbReference type="PANTHER" id="PTHR11831:SF1">
    <property type="entry name" value="U3 SMALL NUCLEOLAR RIBONUCLEOPROTEIN PROTEIN IMP3"/>
    <property type="match status" value="1"/>
</dbReference>
<dbReference type="OrthoDB" id="10248812at2759"/>
<reference evidence="12 13" key="1">
    <citation type="submission" date="2019-01" db="EMBL/GenBank/DDBJ databases">
        <title>Nuclear Genome Assembly of the Microalgal Biofuel strain Nannochloropsis salina CCMP1776.</title>
        <authorList>
            <person name="Hovde B."/>
        </authorList>
    </citation>
    <scope>NUCLEOTIDE SEQUENCE [LARGE SCALE GENOMIC DNA]</scope>
    <source>
        <strain evidence="12 13">CCMP1776</strain>
    </source>
</reference>
<dbReference type="EMBL" id="SDOX01000018">
    <property type="protein sequence ID" value="TFJ84552.1"/>
    <property type="molecule type" value="Genomic_DNA"/>
</dbReference>
<keyword evidence="5" id="KW-0539">Nucleus</keyword>
<keyword evidence="13" id="KW-1185">Reference proteome</keyword>
<evidence type="ECO:0000259" key="10">
    <source>
        <dbReference type="SMART" id="SM00363"/>
    </source>
</evidence>
<evidence type="ECO:0000256" key="5">
    <source>
        <dbReference type="ARBA" id="ARBA00023242"/>
    </source>
</evidence>
<dbReference type="Gene3D" id="3.10.290.10">
    <property type="entry name" value="RNA-binding S4 domain"/>
    <property type="match status" value="1"/>
</dbReference>
<dbReference type="SMART" id="SM00363">
    <property type="entry name" value="S4"/>
    <property type="match status" value="1"/>
</dbReference>
<keyword evidence="6" id="KW-0687">Ribonucleoprotein</keyword>
<evidence type="ECO:0000313" key="13">
    <source>
        <dbReference type="Proteomes" id="UP000355283"/>
    </source>
</evidence>
<evidence type="ECO:0000256" key="3">
    <source>
        <dbReference type="ARBA" id="ARBA00022517"/>
    </source>
</evidence>
<feature type="domain" description="Small ribosomal subunit protein uS4 N-terminal" evidence="11">
    <location>
        <begin position="3"/>
        <end position="106"/>
    </location>
</feature>
<evidence type="ECO:0000256" key="7">
    <source>
        <dbReference type="ARBA" id="ARBA00069727"/>
    </source>
</evidence>
<name>A0A4D9CYT9_9STRA</name>
<dbReference type="InterPro" id="IPR022801">
    <property type="entry name" value="Ribosomal_uS4"/>
</dbReference>
<dbReference type="FunFam" id="3.10.290.10:FF:000006">
    <property type="entry name" value="U3 small nucleolar ribonucleoprotein IMP3"/>
    <property type="match status" value="1"/>
</dbReference>
<dbReference type="GO" id="GO:0019843">
    <property type="term" value="F:rRNA binding"/>
    <property type="evidence" value="ECO:0007669"/>
    <property type="project" value="InterPro"/>
</dbReference>
<evidence type="ECO:0000259" key="11">
    <source>
        <dbReference type="SMART" id="SM01390"/>
    </source>
</evidence>
<protein>
    <recommendedName>
        <fullName evidence="7">U3 small nucleolar ribonucleoprotein protein IMP3</fullName>
    </recommendedName>
    <alternativeName>
        <fullName evidence="8">U3 small nucleolar ribonucleoprotein protein imp3</fullName>
    </alternativeName>
</protein>
<dbReference type="Proteomes" id="UP000355283">
    <property type="component" value="Unassembled WGS sequence"/>
</dbReference>
<dbReference type="GO" id="GO:0006364">
    <property type="term" value="P:rRNA processing"/>
    <property type="evidence" value="ECO:0007669"/>
    <property type="project" value="TreeGrafter"/>
</dbReference>
<dbReference type="GO" id="GO:0042274">
    <property type="term" value="P:ribosomal small subunit biogenesis"/>
    <property type="evidence" value="ECO:0007669"/>
    <property type="project" value="TreeGrafter"/>
</dbReference>
<evidence type="ECO:0000256" key="4">
    <source>
        <dbReference type="ARBA" id="ARBA00022884"/>
    </source>
</evidence>
<dbReference type="GO" id="GO:0034457">
    <property type="term" value="C:Mpp10 complex"/>
    <property type="evidence" value="ECO:0007669"/>
    <property type="project" value="TreeGrafter"/>
</dbReference>